<dbReference type="InterPro" id="IPR036390">
    <property type="entry name" value="WH_DNA-bd_sf"/>
</dbReference>
<dbReference type="PROSITE" id="PS50987">
    <property type="entry name" value="HTH_ARSR_2"/>
    <property type="match status" value="1"/>
</dbReference>
<dbReference type="InterPro" id="IPR036388">
    <property type="entry name" value="WH-like_DNA-bd_sf"/>
</dbReference>
<gene>
    <name evidence="5" type="ORF">A3C61_00910</name>
</gene>
<dbReference type="CDD" id="cd00090">
    <property type="entry name" value="HTH_ARSR"/>
    <property type="match status" value="1"/>
</dbReference>
<evidence type="ECO:0000256" key="3">
    <source>
        <dbReference type="ARBA" id="ARBA00023163"/>
    </source>
</evidence>
<dbReference type="PANTHER" id="PTHR33154:SF33">
    <property type="entry name" value="TRANSCRIPTIONAL REPRESSOR SDPR"/>
    <property type="match status" value="1"/>
</dbReference>
<dbReference type="SMART" id="SM00418">
    <property type="entry name" value="HTH_ARSR"/>
    <property type="match status" value="1"/>
</dbReference>
<dbReference type="PRINTS" id="PR00778">
    <property type="entry name" value="HTHARSR"/>
</dbReference>
<comment type="caution">
    <text evidence="5">The sequence shown here is derived from an EMBL/GenBank/DDBJ whole genome shotgun (WGS) entry which is preliminary data.</text>
</comment>
<name>A0A1F8F4B7_9BACT</name>
<evidence type="ECO:0000259" key="4">
    <source>
        <dbReference type="PROSITE" id="PS50987"/>
    </source>
</evidence>
<dbReference type="SUPFAM" id="SSF46785">
    <property type="entry name" value="Winged helix' DNA-binding domain"/>
    <property type="match status" value="1"/>
</dbReference>
<dbReference type="InterPro" id="IPR011991">
    <property type="entry name" value="ArsR-like_HTH"/>
</dbReference>
<dbReference type="AlphaFoldDB" id="A0A1F8F4B7"/>
<evidence type="ECO:0000313" key="6">
    <source>
        <dbReference type="Proteomes" id="UP000178908"/>
    </source>
</evidence>
<protein>
    <recommendedName>
        <fullName evidence="4">HTH arsR-type domain-containing protein</fullName>
    </recommendedName>
</protein>
<sequence length="94" mass="10942">MALQYKKLERIIKGFANHRRLQILELLESDAELSVIEIADKLKIGYENASDHIRKLAIAGLVMKRNDGPNVRHKLTSRAHSILMFCKKLERYLR</sequence>
<evidence type="ECO:0000256" key="2">
    <source>
        <dbReference type="ARBA" id="ARBA00023125"/>
    </source>
</evidence>
<feature type="domain" description="HTH arsR-type" evidence="4">
    <location>
        <begin position="1"/>
        <end position="94"/>
    </location>
</feature>
<keyword evidence="3" id="KW-0804">Transcription</keyword>
<dbReference type="PANTHER" id="PTHR33154">
    <property type="entry name" value="TRANSCRIPTIONAL REGULATOR, ARSR FAMILY"/>
    <property type="match status" value="1"/>
</dbReference>
<dbReference type="GO" id="GO:0003700">
    <property type="term" value="F:DNA-binding transcription factor activity"/>
    <property type="evidence" value="ECO:0007669"/>
    <property type="project" value="InterPro"/>
</dbReference>
<reference evidence="5 6" key="1">
    <citation type="journal article" date="2016" name="Nat. Commun.">
        <title>Thousands of microbial genomes shed light on interconnected biogeochemical processes in an aquifer system.</title>
        <authorList>
            <person name="Anantharaman K."/>
            <person name="Brown C.T."/>
            <person name="Hug L.A."/>
            <person name="Sharon I."/>
            <person name="Castelle C.J."/>
            <person name="Probst A.J."/>
            <person name="Thomas B.C."/>
            <person name="Singh A."/>
            <person name="Wilkins M.J."/>
            <person name="Karaoz U."/>
            <person name="Brodie E.L."/>
            <person name="Williams K.H."/>
            <person name="Hubbard S.S."/>
            <person name="Banfield J.F."/>
        </authorList>
    </citation>
    <scope>NUCLEOTIDE SEQUENCE [LARGE SCALE GENOMIC DNA]</scope>
</reference>
<dbReference type="Gene3D" id="1.10.10.10">
    <property type="entry name" value="Winged helix-like DNA-binding domain superfamily/Winged helix DNA-binding domain"/>
    <property type="match status" value="1"/>
</dbReference>
<dbReference type="Pfam" id="PF01022">
    <property type="entry name" value="HTH_5"/>
    <property type="match status" value="1"/>
</dbReference>
<dbReference type="EMBL" id="MGJO01000059">
    <property type="protein sequence ID" value="OGN07972.1"/>
    <property type="molecule type" value="Genomic_DNA"/>
</dbReference>
<organism evidence="5 6">
    <name type="scientific">Candidatus Yanofskybacteria bacterium RIFCSPHIGHO2_02_FULL_39_10</name>
    <dbReference type="NCBI Taxonomy" id="1802674"/>
    <lineage>
        <taxon>Bacteria</taxon>
        <taxon>Candidatus Yanofskyibacteriota</taxon>
    </lineage>
</organism>
<dbReference type="Proteomes" id="UP000178908">
    <property type="component" value="Unassembled WGS sequence"/>
</dbReference>
<evidence type="ECO:0000313" key="5">
    <source>
        <dbReference type="EMBL" id="OGN07972.1"/>
    </source>
</evidence>
<dbReference type="InterPro" id="IPR001845">
    <property type="entry name" value="HTH_ArsR_DNA-bd_dom"/>
</dbReference>
<keyword evidence="1" id="KW-0805">Transcription regulation</keyword>
<dbReference type="InterPro" id="IPR051081">
    <property type="entry name" value="HTH_MetalResp_TranReg"/>
</dbReference>
<accession>A0A1F8F4B7</accession>
<proteinExistence type="predicted"/>
<dbReference type="GO" id="GO:0003677">
    <property type="term" value="F:DNA binding"/>
    <property type="evidence" value="ECO:0007669"/>
    <property type="project" value="UniProtKB-KW"/>
</dbReference>
<keyword evidence="2" id="KW-0238">DNA-binding</keyword>
<evidence type="ECO:0000256" key="1">
    <source>
        <dbReference type="ARBA" id="ARBA00023015"/>
    </source>
</evidence>